<sequence>MQKRWLPSIVDIEASGFGAASYPIEIGIVRYDGAKWCKLIRPYDAWMHWDEKAEALHGITREMLHTRGLEPAKVCQELNHFLGNTVVYSDGWVVDNPWLIKLFSAAQIDMTFTCRAMEYILNETQMCLWHEVKDDLSEQCDTKRHRASTDAFLIQQTFIKTYEASLHENKYLRNRGQK</sequence>
<comment type="caution">
    <text evidence="1">The sequence shown here is derived from an EMBL/GenBank/DDBJ whole genome shotgun (WGS) entry which is preliminary data.</text>
</comment>
<dbReference type="SUPFAM" id="SSF53098">
    <property type="entry name" value="Ribonuclease H-like"/>
    <property type="match status" value="1"/>
</dbReference>
<accession>A0A6L9MUY0</accession>
<dbReference type="Proteomes" id="UP000478837">
    <property type="component" value="Unassembled WGS sequence"/>
</dbReference>
<dbReference type="AlphaFoldDB" id="A0A6L9MUY0"/>
<evidence type="ECO:0000313" key="2">
    <source>
        <dbReference type="Proteomes" id="UP000478837"/>
    </source>
</evidence>
<reference evidence="1 2" key="1">
    <citation type="submission" date="2020-01" db="EMBL/GenBank/DDBJ databases">
        <title>Genomes of bacteria type strains.</title>
        <authorList>
            <person name="Chen J."/>
            <person name="Zhu S."/>
            <person name="Yang J."/>
        </authorList>
    </citation>
    <scope>NUCLEOTIDE SEQUENCE [LARGE SCALE GENOMIC DNA]</scope>
    <source>
        <strain evidence="1 2">LMG 22958</strain>
    </source>
</reference>
<dbReference type="InterPro" id="IPR012337">
    <property type="entry name" value="RNaseH-like_sf"/>
</dbReference>
<evidence type="ECO:0008006" key="3">
    <source>
        <dbReference type="Google" id="ProtNLM"/>
    </source>
</evidence>
<dbReference type="Gene3D" id="3.30.420.10">
    <property type="entry name" value="Ribonuclease H-like superfamily/Ribonuclease H"/>
    <property type="match status" value="1"/>
</dbReference>
<dbReference type="InterPro" id="IPR036397">
    <property type="entry name" value="RNaseH_sf"/>
</dbReference>
<proteinExistence type="predicted"/>
<organism evidence="1 2">
    <name type="scientific">Alteromonas hispanica</name>
    <dbReference type="NCBI Taxonomy" id="315421"/>
    <lineage>
        <taxon>Bacteria</taxon>
        <taxon>Pseudomonadati</taxon>
        <taxon>Pseudomonadota</taxon>
        <taxon>Gammaproteobacteria</taxon>
        <taxon>Alteromonadales</taxon>
        <taxon>Alteromonadaceae</taxon>
        <taxon>Alteromonas/Salinimonas group</taxon>
        <taxon>Alteromonas</taxon>
    </lineage>
</organism>
<dbReference type="RefSeq" id="WP_163111838.1">
    <property type="nucleotide sequence ID" value="NZ_JAAAWP010000005.1"/>
</dbReference>
<evidence type="ECO:0000313" key="1">
    <source>
        <dbReference type="EMBL" id="NDW21733.1"/>
    </source>
</evidence>
<keyword evidence="2" id="KW-1185">Reference proteome</keyword>
<protein>
    <recommendedName>
        <fullName evidence="3">Exonuclease domain-containing protein</fullName>
    </recommendedName>
</protein>
<name>A0A6L9MUY0_9ALTE</name>
<dbReference type="GO" id="GO:0003676">
    <property type="term" value="F:nucleic acid binding"/>
    <property type="evidence" value="ECO:0007669"/>
    <property type="project" value="InterPro"/>
</dbReference>
<gene>
    <name evidence="1" type="ORF">GTW09_09400</name>
</gene>
<dbReference type="EMBL" id="JAAAWP010000005">
    <property type="protein sequence ID" value="NDW21733.1"/>
    <property type="molecule type" value="Genomic_DNA"/>
</dbReference>